<dbReference type="AlphaFoldDB" id="A0A7W6DEW9"/>
<keyword evidence="2" id="KW-1185">Reference proteome</keyword>
<evidence type="ECO:0000313" key="2">
    <source>
        <dbReference type="Proteomes" id="UP000574761"/>
    </source>
</evidence>
<sequence length="108" mass="12708">MDRDGRGSAKRKCHPKTAVKPVLNGLDNMVKFDDMSHYPQAAELTEDYPKDFIEMKVGNCPDRRAYADAETKLYNFLCSYPEDDMIELCRHMHYEIHKRLFVRDFGEM</sequence>
<accession>A0A7W6DEW9</accession>
<gene>
    <name evidence="1" type="ORF">GGQ64_004590</name>
</gene>
<dbReference type="EMBL" id="JACIEE010000010">
    <property type="protein sequence ID" value="MBB3979350.1"/>
    <property type="molecule type" value="Genomic_DNA"/>
</dbReference>
<reference evidence="1 2" key="1">
    <citation type="submission" date="2020-08" db="EMBL/GenBank/DDBJ databases">
        <title>Genomic Encyclopedia of Type Strains, Phase IV (KMG-IV): sequencing the most valuable type-strain genomes for metagenomic binning, comparative biology and taxonomic classification.</title>
        <authorList>
            <person name="Goeker M."/>
        </authorList>
    </citation>
    <scope>NUCLEOTIDE SEQUENCE [LARGE SCALE GENOMIC DNA]</scope>
    <source>
        <strain evidence="1 2">DSM 100211</strain>
    </source>
</reference>
<dbReference type="Proteomes" id="UP000574761">
    <property type="component" value="Unassembled WGS sequence"/>
</dbReference>
<comment type="caution">
    <text evidence="1">The sequence shown here is derived from an EMBL/GenBank/DDBJ whole genome shotgun (WGS) entry which is preliminary data.</text>
</comment>
<evidence type="ECO:0000313" key="1">
    <source>
        <dbReference type="EMBL" id="MBB3979350.1"/>
    </source>
</evidence>
<dbReference type="RefSeq" id="WP_183807590.1">
    <property type="nucleotide sequence ID" value="NZ_JACIEE010000010.1"/>
</dbReference>
<name>A0A7W6DEW9_9HYPH</name>
<proteinExistence type="predicted"/>
<organism evidence="1 2">
    <name type="scientific">Mycoplana azooxidifex</name>
    <dbReference type="NCBI Taxonomy" id="1636188"/>
    <lineage>
        <taxon>Bacteria</taxon>
        <taxon>Pseudomonadati</taxon>
        <taxon>Pseudomonadota</taxon>
        <taxon>Alphaproteobacteria</taxon>
        <taxon>Hyphomicrobiales</taxon>
        <taxon>Rhizobiaceae</taxon>
        <taxon>Mycoplana</taxon>
    </lineage>
</organism>
<protein>
    <submittedName>
        <fullName evidence="1">Uncharacterized protein</fullName>
    </submittedName>
</protein>